<proteinExistence type="inferred from homology"/>
<dbReference type="RefSeq" id="WP_127764491.1">
    <property type="nucleotide sequence ID" value="NZ_SADE01000001.1"/>
</dbReference>
<dbReference type="EMBL" id="SADE01000001">
    <property type="protein sequence ID" value="RVU39119.1"/>
    <property type="molecule type" value="Genomic_DNA"/>
</dbReference>
<comment type="similarity">
    <text evidence="1">Belongs to the LysR transcriptional regulatory family.</text>
</comment>
<sequence length="297" mass="32423">MNTKLLSIYAEAARAGGFAAAARVLNLDPSAVSRAVATLEEDLGARLFQRTTRRVALTDAGARFLAKVEPILAELEEAREDLRDAEAFPSGALTVSASVAFGQACVMPHIPDFLAQYPDIDLTLRFTDRNVDLVAERIDLALRLGPQVTGDVITTKLMDTHYRICATPDYLKTAPPLAAPEDLSAQPCLCFDLPGFDRTWLFRKDGVQEVPVRPRMKVSSALALRDAALAGLGPALLADWLVDKDIKSGRLVDLFPDHAVTATTFDTAAWLIYPSRSFLPRKTRVMIDFLKDRIAGG</sequence>
<dbReference type="Pfam" id="PF03466">
    <property type="entry name" value="LysR_substrate"/>
    <property type="match status" value="1"/>
</dbReference>
<dbReference type="Gene3D" id="1.10.10.10">
    <property type="entry name" value="Winged helix-like DNA-binding domain superfamily/Winged helix DNA-binding domain"/>
    <property type="match status" value="1"/>
</dbReference>
<dbReference type="SUPFAM" id="SSF46785">
    <property type="entry name" value="Winged helix' DNA-binding domain"/>
    <property type="match status" value="1"/>
</dbReference>
<dbReference type="AlphaFoldDB" id="A0A3S2VSZ0"/>
<feature type="domain" description="HTH lysR-type" evidence="5">
    <location>
        <begin position="1"/>
        <end position="58"/>
    </location>
</feature>
<gene>
    <name evidence="6" type="ORF">EOI86_07650</name>
</gene>
<keyword evidence="2" id="KW-0805">Transcription regulation</keyword>
<dbReference type="InterPro" id="IPR036390">
    <property type="entry name" value="WH_DNA-bd_sf"/>
</dbReference>
<dbReference type="GO" id="GO:0003700">
    <property type="term" value="F:DNA-binding transcription factor activity"/>
    <property type="evidence" value="ECO:0007669"/>
    <property type="project" value="InterPro"/>
</dbReference>
<dbReference type="Proteomes" id="UP000287447">
    <property type="component" value="Unassembled WGS sequence"/>
</dbReference>
<dbReference type="InterPro" id="IPR005119">
    <property type="entry name" value="LysR_subst-bd"/>
</dbReference>
<evidence type="ECO:0000256" key="1">
    <source>
        <dbReference type="ARBA" id="ARBA00009437"/>
    </source>
</evidence>
<dbReference type="InterPro" id="IPR000847">
    <property type="entry name" value="LysR_HTH_N"/>
</dbReference>
<dbReference type="CDD" id="cd08422">
    <property type="entry name" value="PBP2_CrgA_like"/>
    <property type="match status" value="1"/>
</dbReference>
<keyword evidence="7" id="KW-1185">Reference proteome</keyword>
<dbReference type="GO" id="GO:0003677">
    <property type="term" value="F:DNA binding"/>
    <property type="evidence" value="ECO:0007669"/>
    <property type="project" value="UniProtKB-KW"/>
</dbReference>
<dbReference type="PROSITE" id="PS50931">
    <property type="entry name" value="HTH_LYSR"/>
    <property type="match status" value="1"/>
</dbReference>
<dbReference type="InterPro" id="IPR058163">
    <property type="entry name" value="LysR-type_TF_proteobact-type"/>
</dbReference>
<keyword evidence="3" id="KW-0238">DNA-binding</keyword>
<accession>A0A3S2VSZ0</accession>
<evidence type="ECO:0000256" key="2">
    <source>
        <dbReference type="ARBA" id="ARBA00023015"/>
    </source>
</evidence>
<keyword evidence="4" id="KW-0804">Transcription</keyword>
<dbReference type="PANTHER" id="PTHR30537">
    <property type="entry name" value="HTH-TYPE TRANSCRIPTIONAL REGULATOR"/>
    <property type="match status" value="1"/>
</dbReference>
<evidence type="ECO:0000256" key="4">
    <source>
        <dbReference type="ARBA" id="ARBA00023163"/>
    </source>
</evidence>
<evidence type="ECO:0000313" key="6">
    <source>
        <dbReference type="EMBL" id="RVU39119.1"/>
    </source>
</evidence>
<evidence type="ECO:0000313" key="7">
    <source>
        <dbReference type="Proteomes" id="UP000287447"/>
    </source>
</evidence>
<dbReference type="InterPro" id="IPR036388">
    <property type="entry name" value="WH-like_DNA-bd_sf"/>
</dbReference>
<evidence type="ECO:0000256" key="3">
    <source>
        <dbReference type="ARBA" id="ARBA00023125"/>
    </source>
</evidence>
<reference evidence="7" key="1">
    <citation type="submission" date="2019-01" db="EMBL/GenBank/DDBJ databases">
        <title>Gri0909 isolated from a small marine red alga.</title>
        <authorList>
            <person name="Kim J."/>
            <person name="Jeong S.E."/>
            <person name="Jeon C.O."/>
        </authorList>
    </citation>
    <scope>NUCLEOTIDE SEQUENCE [LARGE SCALE GENOMIC DNA]</scope>
    <source>
        <strain evidence="7">Gri0909</strain>
    </source>
</reference>
<comment type="caution">
    <text evidence="6">The sequence shown here is derived from an EMBL/GenBank/DDBJ whole genome shotgun (WGS) entry which is preliminary data.</text>
</comment>
<dbReference type="Pfam" id="PF00126">
    <property type="entry name" value="HTH_1"/>
    <property type="match status" value="1"/>
</dbReference>
<dbReference type="PRINTS" id="PR00039">
    <property type="entry name" value="HTHLYSR"/>
</dbReference>
<name>A0A3S2VSZ0_9PROT</name>
<dbReference type="FunFam" id="1.10.10.10:FF:000001">
    <property type="entry name" value="LysR family transcriptional regulator"/>
    <property type="match status" value="1"/>
</dbReference>
<evidence type="ECO:0000259" key="5">
    <source>
        <dbReference type="PROSITE" id="PS50931"/>
    </source>
</evidence>
<dbReference type="OrthoDB" id="9812435at2"/>
<dbReference type="PANTHER" id="PTHR30537:SF5">
    <property type="entry name" value="HTH-TYPE TRANSCRIPTIONAL ACTIVATOR TTDR-RELATED"/>
    <property type="match status" value="1"/>
</dbReference>
<protein>
    <submittedName>
        <fullName evidence="6">LysR family transcriptional regulator</fullName>
    </submittedName>
</protein>
<dbReference type="Gene3D" id="3.40.190.290">
    <property type="match status" value="1"/>
</dbReference>
<dbReference type="SUPFAM" id="SSF53850">
    <property type="entry name" value="Periplasmic binding protein-like II"/>
    <property type="match status" value="1"/>
</dbReference>
<organism evidence="6 7">
    <name type="scientific">Hwanghaeella grinnelliae</name>
    <dbReference type="NCBI Taxonomy" id="2500179"/>
    <lineage>
        <taxon>Bacteria</taxon>
        <taxon>Pseudomonadati</taxon>
        <taxon>Pseudomonadota</taxon>
        <taxon>Alphaproteobacteria</taxon>
        <taxon>Rhodospirillales</taxon>
        <taxon>Rhodospirillaceae</taxon>
        <taxon>Hwanghaeella</taxon>
    </lineage>
</organism>